<organism evidence="1 2">
    <name type="scientific">Candidatus Nitrosomaritimum aestuariumsis</name>
    <dbReference type="NCBI Taxonomy" id="3342354"/>
    <lineage>
        <taxon>Archaea</taxon>
        <taxon>Nitrososphaerota</taxon>
        <taxon>Nitrososphaeria</taxon>
        <taxon>Nitrosopumilales</taxon>
        <taxon>Nitrosopumilaceae</taxon>
        <taxon>Candidatus Nitrosomaritimum</taxon>
    </lineage>
</organism>
<gene>
    <name evidence="1" type="ORF">H2B03_02465</name>
</gene>
<reference evidence="1 2" key="1">
    <citation type="journal article" date="2020" name="Appl. Environ. Microbiol.">
        <title>Genomic Characteristics of a Novel Species of Ammonia-Oxidizing Archaea from the Jiulong River Estuary.</title>
        <authorList>
            <person name="Zou D."/>
            <person name="Wan R."/>
            <person name="Han L."/>
            <person name="Xu M.N."/>
            <person name="Liu Y."/>
            <person name="Liu H."/>
            <person name="Kao S.J."/>
            <person name="Li M."/>
        </authorList>
    </citation>
    <scope>NUCLEOTIDE SEQUENCE [LARGE SCALE GENOMIC DNA]</scope>
    <source>
        <strain evidence="1">W1bin1</strain>
    </source>
</reference>
<accession>A0AC60VX57</accession>
<name>A0AC60VX57_9ARCH</name>
<proteinExistence type="predicted"/>
<evidence type="ECO:0000313" key="2">
    <source>
        <dbReference type="Proteomes" id="UP000559653"/>
    </source>
</evidence>
<dbReference type="Proteomes" id="UP000559653">
    <property type="component" value="Unassembled WGS sequence"/>
</dbReference>
<protein>
    <submittedName>
        <fullName evidence="1">Uncharacterized protein</fullName>
    </submittedName>
</protein>
<evidence type="ECO:0000313" key="1">
    <source>
        <dbReference type="EMBL" id="MBA4452023.1"/>
    </source>
</evidence>
<sequence>MKSESAADSKSGRKLIILGFVTIGILFLLYSRYQDPELITPDAFDSIQRIAYGFYIILLACFGAITYGLYIFHKAKVERKEKDLFTIIAITTWNPKSRKIFLATFVGYGIFFSLVSGTLVYQPEVNFSIHYGAEIPSGFVAPCCDGPGYMPKVIIYLTEHVGLQIIPINLVLQVIVSYLVALNTSIAISAFAISRKDRSVSSIGAVTGLFIACPTCAGTFLSIFIGTASGIALTVALTQLQTLFIAISIPILLIIPFIMAKKLRNADGSCKVDPTL</sequence>
<comment type="caution">
    <text evidence="1">The sequence shown here is derived from an EMBL/GenBank/DDBJ whole genome shotgun (WGS) entry which is preliminary data.</text>
</comment>
<dbReference type="EMBL" id="JACEMZ010000008">
    <property type="protein sequence ID" value="MBA4452023.1"/>
    <property type="molecule type" value="Genomic_DNA"/>
</dbReference>